<proteinExistence type="predicted"/>
<evidence type="ECO:0000313" key="2">
    <source>
        <dbReference type="EMBL" id="HFC97846.1"/>
    </source>
</evidence>
<dbReference type="AlphaFoldDB" id="A0A7C3H120"/>
<gene>
    <name evidence="2" type="ORF">ENJ40_05245</name>
</gene>
<dbReference type="EMBL" id="DRMH01000070">
    <property type="protein sequence ID" value="HFC97846.1"/>
    <property type="molecule type" value="Genomic_DNA"/>
</dbReference>
<organism evidence="2">
    <name type="scientific">Thermosulfurimonas dismutans</name>
    <dbReference type="NCBI Taxonomy" id="999894"/>
    <lineage>
        <taxon>Bacteria</taxon>
        <taxon>Pseudomonadati</taxon>
        <taxon>Thermodesulfobacteriota</taxon>
        <taxon>Thermodesulfobacteria</taxon>
        <taxon>Thermodesulfobacteriales</taxon>
        <taxon>Thermodesulfobacteriaceae</taxon>
        <taxon>Thermosulfurimonas</taxon>
    </lineage>
</organism>
<accession>A0A7C3H120</accession>
<feature type="region of interest" description="Disordered" evidence="1">
    <location>
        <begin position="162"/>
        <end position="182"/>
    </location>
</feature>
<name>A0A7C3H120_9BACT</name>
<evidence type="ECO:0000256" key="1">
    <source>
        <dbReference type="SAM" id="MobiDB-lite"/>
    </source>
</evidence>
<protein>
    <recommendedName>
        <fullName evidence="3">Phosphohydrolase</fullName>
    </recommendedName>
</protein>
<comment type="caution">
    <text evidence="2">The sequence shown here is derived from an EMBL/GenBank/DDBJ whole genome shotgun (WGS) entry which is preliminary data.</text>
</comment>
<reference evidence="2" key="1">
    <citation type="journal article" date="2020" name="mSystems">
        <title>Genome- and Community-Level Interaction Insights into Carbon Utilization and Element Cycling Functions of Hydrothermarchaeota in Hydrothermal Sediment.</title>
        <authorList>
            <person name="Zhou Z."/>
            <person name="Liu Y."/>
            <person name="Xu W."/>
            <person name="Pan J."/>
            <person name="Luo Z.H."/>
            <person name="Li M."/>
        </authorList>
    </citation>
    <scope>NUCLEOTIDE SEQUENCE [LARGE SCALE GENOMIC DNA]</scope>
    <source>
        <strain evidence="2">HyVt-483</strain>
    </source>
</reference>
<feature type="compositionally biased region" description="Basic and acidic residues" evidence="1">
    <location>
        <begin position="170"/>
        <end position="182"/>
    </location>
</feature>
<dbReference type="Proteomes" id="UP000886043">
    <property type="component" value="Unassembled WGS sequence"/>
</dbReference>
<sequence>MRCPGQDTRYWKEDAIFEVPCPFCGRELEFFKDDTSRRCPSCGRQVPNPRLDFSCAAYCKYAEQCLGNLPPELLAQRKELLRERIGLALKKILAEDFARLEGILHLVQQVEALLRVRRTSPGISLLAAYLFPLEEEEREEVLSRANVPETLRREILEFLRELPPEPAPEDFIKEEDHAQNPA</sequence>
<evidence type="ECO:0008006" key="3">
    <source>
        <dbReference type="Google" id="ProtNLM"/>
    </source>
</evidence>